<evidence type="ECO:0000313" key="2">
    <source>
        <dbReference type="EMBL" id="CEM38904.1"/>
    </source>
</evidence>
<feature type="region of interest" description="Disordered" evidence="1">
    <location>
        <begin position="286"/>
        <end position="343"/>
    </location>
</feature>
<gene>
    <name evidence="2" type="ORF">Cvel_24713</name>
</gene>
<protein>
    <submittedName>
        <fullName evidence="2">Uncharacterized protein</fullName>
    </submittedName>
</protein>
<feature type="compositionally biased region" description="Basic and acidic residues" evidence="1">
    <location>
        <begin position="66"/>
        <end position="79"/>
    </location>
</feature>
<feature type="compositionally biased region" description="Basic and acidic residues" evidence="1">
    <location>
        <begin position="323"/>
        <end position="334"/>
    </location>
</feature>
<reference evidence="2" key="1">
    <citation type="submission" date="2014-11" db="EMBL/GenBank/DDBJ databases">
        <authorList>
            <person name="Otto D Thomas"/>
            <person name="Naeem Raeece"/>
        </authorList>
    </citation>
    <scope>NUCLEOTIDE SEQUENCE</scope>
</reference>
<organism evidence="2">
    <name type="scientific">Chromera velia CCMP2878</name>
    <dbReference type="NCBI Taxonomy" id="1169474"/>
    <lineage>
        <taxon>Eukaryota</taxon>
        <taxon>Sar</taxon>
        <taxon>Alveolata</taxon>
        <taxon>Colpodellida</taxon>
        <taxon>Chromeraceae</taxon>
        <taxon>Chromera</taxon>
    </lineage>
</organism>
<dbReference type="EMBL" id="CDMZ01001889">
    <property type="protein sequence ID" value="CEM38904.1"/>
    <property type="molecule type" value="Genomic_DNA"/>
</dbReference>
<name>A0A0G4H536_9ALVE</name>
<accession>A0A0G4H536</accession>
<feature type="region of interest" description="Disordered" evidence="1">
    <location>
        <begin position="66"/>
        <end position="88"/>
    </location>
</feature>
<dbReference type="AlphaFoldDB" id="A0A0G4H536"/>
<feature type="compositionally biased region" description="Basic and acidic residues" evidence="1">
    <location>
        <begin position="291"/>
        <end position="310"/>
    </location>
</feature>
<sequence>MVGNPGLSLQLHGNAGGFLDFSSAASVSTVQGQGQGQGGMGGVTWRSHSSTVSADGVSYKKLRQEEHGTVEGSHQETEMRVTQGDSGRSWASMGSFGITLPPQISSSASIRALSGANEIPLPSITHPHSSLALLSSIGAAVSPKKQQSSTLSPVAALRQPQPPHFPYHPNVPIALPRVPEQEEVRREWVCKMFFCLYYHNEPTRLSALSSFLQAHHPGKGKISKQQDPDKDARPFFPQLKGASWALTYERVKFTVKALLKSQRGNGRNLVHCRPLTGSATLTYRPLLVSDSQERETGTQWGETDRGRISNDTESGLIGPPAKRSRDGASKERTQMKQLLLSDA</sequence>
<evidence type="ECO:0000256" key="1">
    <source>
        <dbReference type="SAM" id="MobiDB-lite"/>
    </source>
</evidence>
<proteinExistence type="predicted"/>
<dbReference type="VEuPathDB" id="CryptoDB:Cvel_24713"/>